<reference evidence="2" key="1">
    <citation type="journal article" date="2022" name="Mol. Ecol. Resour.">
        <title>The genomes of chicory, endive, great burdock and yacon provide insights into Asteraceae palaeo-polyploidization history and plant inulin production.</title>
        <authorList>
            <person name="Fan W."/>
            <person name="Wang S."/>
            <person name="Wang H."/>
            <person name="Wang A."/>
            <person name="Jiang F."/>
            <person name="Liu H."/>
            <person name="Zhao H."/>
            <person name="Xu D."/>
            <person name="Zhang Y."/>
        </authorList>
    </citation>
    <scope>NUCLEOTIDE SEQUENCE [LARGE SCALE GENOMIC DNA]</scope>
    <source>
        <strain evidence="2">cv. Yunnan</strain>
    </source>
</reference>
<comment type="caution">
    <text evidence="1">The sequence shown here is derived from an EMBL/GenBank/DDBJ whole genome shotgun (WGS) entry which is preliminary data.</text>
</comment>
<gene>
    <name evidence="1" type="ORF">L1987_74894</name>
</gene>
<name>A0ACB9A4A6_9ASTR</name>
<reference evidence="1 2" key="2">
    <citation type="journal article" date="2022" name="Mol. Ecol. Resour.">
        <title>The genomes of chicory, endive, great burdock and yacon provide insights into Asteraceae paleo-polyploidization history and plant inulin production.</title>
        <authorList>
            <person name="Fan W."/>
            <person name="Wang S."/>
            <person name="Wang H."/>
            <person name="Wang A."/>
            <person name="Jiang F."/>
            <person name="Liu H."/>
            <person name="Zhao H."/>
            <person name="Xu D."/>
            <person name="Zhang Y."/>
        </authorList>
    </citation>
    <scope>NUCLEOTIDE SEQUENCE [LARGE SCALE GENOMIC DNA]</scope>
    <source>
        <strain evidence="2">cv. Yunnan</strain>
        <tissue evidence="1">Leaves</tissue>
    </source>
</reference>
<evidence type="ECO:0000313" key="2">
    <source>
        <dbReference type="Proteomes" id="UP001056120"/>
    </source>
</evidence>
<accession>A0ACB9A4A6</accession>
<dbReference type="Proteomes" id="UP001056120">
    <property type="component" value="Linkage Group LG25"/>
</dbReference>
<dbReference type="EMBL" id="CM042042">
    <property type="protein sequence ID" value="KAI3704667.1"/>
    <property type="molecule type" value="Genomic_DNA"/>
</dbReference>
<protein>
    <submittedName>
        <fullName evidence="1">Uncharacterized protein</fullName>
    </submittedName>
</protein>
<proteinExistence type="predicted"/>
<sequence length="118" mass="13641">MPFKKHSFYIAHYSRAKGYPTEAKHKASLNSFKERCGIKLFTFPQMHQTPAEAKHMQIHLDVDDDDDIVPIFSVSSSSFVVPSLVFVEMMKNKCPMSDYEFDHAQHLLRAIDIYEFPG</sequence>
<evidence type="ECO:0000313" key="1">
    <source>
        <dbReference type="EMBL" id="KAI3704667.1"/>
    </source>
</evidence>
<keyword evidence="2" id="KW-1185">Reference proteome</keyword>
<organism evidence="1 2">
    <name type="scientific">Smallanthus sonchifolius</name>
    <dbReference type="NCBI Taxonomy" id="185202"/>
    <lineage>
        <taxon>Eukaryota</taxon>
        <taxon>Viridiplantae</taxon>
        <taxon>Streptophyta</taxon>
        <taxon>Embryophyta</taxon>
        <taxon>Tracheophyta</taxon>
        <taxon>Spermatophyta</taxon>
        <taxon>Magnoliopsida</taxon>
        <taxon>eudicotyledons</taxon>
        <taxon>Gunneridae</taxon>
        <taxon>Pentapetalae</taxon>
        <taxon>asterids</taxon>
        <taxon>campanulids</taxon>
        <taxon>Asterales</taxon>
        <taxon>Asteraceae</taxon>
        <taxon>Asteroideae</taxon>
        <taxon>Heliantheae alliance</taxon>
        <taxon>Millerieae</taxon>
        <taxon>Smallanthus</taxon>
    </lineage>
</organism>